<comment type="subcellular location">
    <subcellularLocation>
        <location evidence="1">Mitochondrion</location>
    </subcellularLocation>
</comment>
<dbReference type="PANTHER" id="PTHR28554">
    <property type="entry name" value="39S RIBOSOMAL PROTEIN L45, MITOCHONDRIAL"/>
    <property type="match status" value="1"/>
</dbReference>
<dbReference type="AlphaFoldDB" id="A0A0V0QWX5"/>
<organism evidence="4 5">
    <name type="scientific">Pseudocohnilembus persalinus</name>
    <name type="common">Ciliate</name>
    <dbReference type="NCBI Taxonomy" id="266149"/>
    <lineage>
        <taxon>Eukaryota</taxon>
        <taxon>Sar</taxon>
        <taxon>Alveolata</taxon>
        <taxon>Ciliophora</taxon>
        <taxon>Intramacronucleata</taxon>
        <taxon>Oligohymenophorea</taxon>
        <taxon>Scuticociliatia</taxon>
        <taxon>Philasterida</taxon>
        <taxon>Pseudocohnilembidae</taxon>
        <taxon>Pseudocohnilembus</taxon>
    </lineage>
</organism>
<evidence type="ECO:0000313" key="5">
    <source>
        <dbReference type="Proteomes" id="UP000054937"/>
    </source>
</evidence>
<evidence type="ECO:0000256" key="1">
    <source>
        <dbReference type="ARBA" id="ARBA00004173"/>
    </source>
</evidence>
<accession>A0A0V0QWX5</accession>
<evidence type="ECO:0000313" key="4">
    <source>
        <dbReference type="EMBL" id="KRX06589.1"/>
    </source>
</evidence>
<gene>
    <name evidence="4" type="ORF">PPERSA_13068</name>
</gene>
<protein>
    <recommendedName>
        <fullName evidence="6">Tim44-like domain-containing protein</fullName>
    </recommendedName>
</protein>
<sequence>MSNSSKKAIKYTVNRISSGISSPVIVDQNEFKNQGLIGKVKNEIKTRMVCNTTQSVFIDFKRSTFPEVAKDKYYDILQAYKRKDKVDLMKYLSIPLYDLVKANLKNGTPLPFKFYDEIVMVNLLQARVFSLHKHGNNPAETWHQMTCRYIFYDKENKKEITQYNVLERREVDKEGMTWRMCHIDN</sequence>
<evidence type="ECO:0000256" key="3">
    <source>
        <dbReference type="ARBA" id="ARBA00023128"/>
    </source>
</evidence>
<dbReference type="InParanoid" id="A0A0V0QWX5"/>
<keyword evidence="5" id="KW-1185">Reference proteome</keyword>
<dbReference type="Proteomes" id="UP000054937">
    <property type="component" value="Unassembled WGS sequence"/>
</dbReference>
<name>A0A0V0QWX5_PSEPJ</name>
<dbReference type="OMA" id="GSGIMPY"/>
<keyword evidence="2" id="KW-0809">Transit peptide</keyword>
<dbReference type="EMBL" id="LDAU01000094">
    <property type="protein sequence ID" value="KRX06589.1"/>
    <property type="molecule type" value="Genomic_DNA"/>
</dbReference>
<reference evidence="4 5" key="1">
    <citation type="journal article" date="2015" name="Sci. Rep.">
        <title>Genome of the facultative scuticociliatosis pathogen Pseudocohnilembus persalinus provides insight into its virulence through horizontal gene transfer.</title>
        <authorList>
            <person name="Xiong J."/>
            <person name="Wang G."/>
            <person name="Cheng J."/>
            <person name="Tian M."/>
            <person name="Pan X."/>
            <person name="Warren A."/>
            <person name="Jiang C."/>
            <person name="Yuan D."/>
            <person name="Miao W."/>
        </authorList>
    </citation>
    <scope>NUCLEOTIDE SEQUENCE [LARGE SCALE GENOMIC DNA]</scope>
    <source>
        <strain evidence="4">36N120E</strain>
    </source>
</reference>
<evidence type="ECO:0008006" key="6">
    <source>
        <dbReference type="Google" id="ProtNLM"/>
    </source>
</evidence>
<keyword evidence="3" id="KW-0496">Mitochondrion</keyword>
<comment type="caution">
    <text evidence="4">The sequence shown here is derived from an EMBL/GenBank/DDBJ whole genome shotgun (WGS) entry which is preliminary data.</text>
</comment>
<evidence type="ECO:0000256" key="2">
    <source>
        <dbReference type="ARBA" id="ARBA00022946"/>
    </source>
</evidence>
<dbReference type="GO" id="GO:0005739">
    <property type="term" value="C:mitochondrion"/>
    <property type="evidence" value="ECO:0007669"/>
    <property type="project" value="UniProtKB-SubCell"/>
</dbReference>
<proteinExistence type="predicted"/>
<dbReference type="InterPro" id="IPR051975">
    <property type="entry name" value="mtLSU_mL45"/>
</dbReference>
<dbReference type="Gene3D" id="3.10.450.240">
    <property type="match status" value="1"/>
</dbReference>
<dbReference type="PANTHER" id="PTHR28554:SF1">
    <property type="entry name" value="LARGE RIBOSOMAL SUBUNIT PROTEIN ML45"/>
    <property type="match status" value="1"/>
</dbReference>
<dbReference type="OrthoDB" id="289769at2759"/>